<proteinExistence type="predicted"/>
<dbReference type="PANTHER" id="PTHR30007">
    <property type="entry name" value="PHP DOMAIN PROTEIN"/>
    <property type="match status" value="1"/>
</dbReference>
<comment type="caution">
    <text evidence="4">The sequence shown here is derived from an EMBL/GenBank/DDBJ whole genome shotgun (WGS) entry which is preliminary data.</text>
</comment>
<dbReference type="InterPro" id="IPR002559">
    <property type="entry name" value="Transposase_11"/>
</dbReference>
<feature type="transmembrane region" description="Helical" evidence="2">
    <location>
        <begin position="90"/>
        <end position="115"/>
    </location>
</feature>
<keyword evidence="2" id="KW-0812">Transmembrane</keyword>
<accession>A0ABS1I8K6</accession>
<dbReference type="PANTHER" id="PTHR30007:SF0">
    <property type="entry name" value="TRANSPOSASE"/>
    <property type="match status" value="1"/>
</dbReference>
<gene>
    <name evidence="4" type="ORF">JJL56_29570</name>
</gene>
<evidence type="ECO:0000256" key="2">
    <source>
        <dbReference type="SAM" id="Phobius"/>
    </source>
</evidence>
<feature type="domain" description="Transposase IS4-like" evidence="3">
    <location>
        <begin position="17"/>
        <end position="155"/>
    </location>
</feature>
<dbReference type="Proteomes" id="UP000654452">
    <property type="component" value="Unassembled WGS sequence"/>
</dbReference>
<evidence type="ECO:0000256" key="1">
    <source>
        <dbReference type="SAM" id="MobiDB-lite"/>
    </source>
</evidence>
<evidence type="ECO:0000259" key="3">
    <source>
        <dbReference type="Pfam" id="PF01609"/>
    </source>
</evidence>
<protein>
    <submittedName>
        <fullName evidence="4">Transposase</fullName>
    </submittedName>
</protein>
<reference evidence="4 5" key="1">
    <citation type="submission" date="2021-01" db="EMBL/GenBank/DDBJ databases">
        <title>Azospirillum sp. YIM DDC1 draft genome.</title>
        <authorList>
            <person name="Wang Y.-X."/>
        </authorList>
    </citation>
    <scope>NUCLEOTIDE SEQUENCE [LARGE SCALE GENOMIC DNA]</scope>
    <source>
        <strain evidence="4 5">YIM DDC1</strain>
    </source>
</reference>
<keyword evidence="5" id="KW-1185">Reference proteome</keyword>
<keyword evidence="2" id="KW-1133">Transmembrane helix</keyword>
<name>A0ABS1I8K6_9PROT</name>
<dbReference type="Pfam" id="PF01609">
    <property type="entry name" value="DDE_Tnp_1"/>
    <property type="match status" value="1"/>
</dbReference>
<sequence length="174" mass="19822">MIRRRRPRSSTPRASRRRKRGARGFDAAKKVKGRKRHIAVNTSGFLLGVLVHAAGIQDADSAGALLTRIKRLYCWLRAIFADSGYNRMPVILACLLLGLTLIIVRRIAGGGFILVPRRWVVERSFGWFGRWRRLSKDYEECTDVAEAMATLAAIRIMLHLLVHPNRNRLPSPYF</sequence>
<keyword evidence="2" id="KW-0472">Membrane</keyword>
<evidence type="ECO:0000313" key="5">
    <source>
        <dbReference type="Proteomes" id="UP000654452"/>
    </source>
</evidence>
<feature type="compositionally biased region" description="Basic residues" evidence="1">
    <location>
        <begin position="1"/>
        <end position="22"/>
    </location>
</feature>
<organism evidence="4 5">
    <name type="scientific">Azospirillum aestuarii</name>
    <dbReference type="NCBI Taxonomy" id="2802052"/>
    <lineage>
        <taxon>Bacteria</taxon>
        <taxon>Pseudomonadati</taxon>
        <taxon>Pseudomonadota</taxon>
        <taxon>Alphaproteobacteria</taxon>
        <taxon>Rhodospirillales</taxon>
        <taxon>Azospirillaceae</taxon>
        <taxon>Azospirillum</taxon>
    </lineage>
</organism>
<dbReference type="EMBL" id="JAEPIV010000037">
    <property type="protein sequence ID" value="MBK4723008.1"/>
    <property type="molecule type" value="Genomic_DNA"/>
</dbReference>
<feature type="region of interest" description="Disordered" evidence="1">
    <location>
        <begin position="1"/>
        <end position="26"/>
    </location>
</feature>
<evidence type="ECO:0000313" key="4">
    <source>
        <dbReference type="EMBL" id="MBK4723008.1"/>
    </source>
</evidence>